<keyword evidence="3" id="KW-0694">RNA-binding</keyword>
<dbReference type="Proteomes" id="UP000299084">
    <property type="component" value="Unassembled WGS sequence"/>
</dbReference>
<dbReference type="InterPro" id="IPR000876">
    <property type="entry name" value="Ribosomal_eS4"/>
</dbReference>
<gene>
    <name evidence="8" type="ORF">Cadr_000024339</name>
    <name evidence="7" type="ORF">Cadr_000031355</name>
</gene>
<dbReference type="EMBL" id="JWIN03008083">
    <property type="protein sequence ID" value="KAB1251187.1"/>
    <property type="molecule type" value="Genomic_DNA"/>
</dbReference>
<comment type="caution">
    <text evidence="7">The sequence shown here is derived from an EMBL/GenBank/DDBJ whole genome shotgun (WGS) entry which is preliminary data.</text>
</comment>
<accession>A0A5N4BX55</accession>
<dbReference type="InterPro" id="IPR038237">
    <property type="entry name" value="Ribosomal_eS4_central_sf"/>
</dbReference>
<dbReference type="GO" id="GO:0022627">
    <property type="term" value="C:cytosolic small ribosomal subunit"/>
    <property type="evidence" value="ECO:0007669"/>
    <property type="project" value="TreeGrafter"/>
</dbReference>
<dbReference type="InterPro" id="IPR014722">
    <property type="entry name" value="Rib_uL2_dom2"/>
</dbReference>
<evidence type="ECO:0000313" key="8">
    <source>
        <dbReference type="EMBL" id="KAB1260939.1"/>
    </source>
</evidence>
<dbReference type="Gene3D" id="2.30.30.30">
    <property type="match status" value="1"/>
</dbReference>
<evidence type="ECO:0000256" key="1">
    <source>
        <dbReference type="ARBA" id="ARBA00007500"/>
    </source>
</evidence>
<dbReference type="InterPro" id="IPR041982">
    <property type="entry name" value="Ribosomal_eS4_KOW"/>
</dbReference>
<sequence>MSSTLTRPERISTSAMTPRHFDVHCITPKEAKYKSYKVRKISVDTKGVSPLVTHDVYNNYYPDPVIKVNDTLQTNLETNQNTHFIKFDTGNLSMLTRSANLGRIRVITNRERSSGSFDTLHVKDAKDNKQPCHLPLQHFCYWQKQQAIDISSLRKSDPLHHC</sequence>
<reference evidence="7" key="1">
    <citation type="submission" date="2014-12" db="EMBL/GenBank/DDBJ databases">
        <authorList>
            <person name="Fitak R."/>
            <person name="Mohandesan E."/>
            <person name="Burger P.A."/>
            <person name="Jukka C."/>
        </authorList>
    </citation>
    <scope>NUCLEOTIDE SEQUENCE</scope>
    <source>
        <strain evidence="7">Drom800</strain>
        <tissue evidence="7">Blood</tissue>
    </source>
</reference>
<proteinExistence type="inferred from homology"/>
<keyword evidence="5" id="KW-0687">Ribonucleoprotein</keyword>
<dbReference type="Pfam" id="PF00900">
    <property type="entry name" value="Ribosomal_S4e"/>
    <property type="match status" value="1"/>
</dbReference>
<keyword evidence="4 7" id="KW-0689">Ribosomal protein</keyword>
<evidence type="ECO:0000256" key="3">
    <source>
        <dbReference type="ARBA" id="ARBA00022884"/>
    </source>
</evidence>
<protein>
    <submittedName>
        <fullName evidence="7">40S ribosomal protein S4</fullName>
    </submittedName>
</protein>
<dbReference type="CDD" id="cd06087">
    <property type="entry name" value="KOW_RPS4"/>
    <property type="match status" value="1"/>
</dbReference>
<dbReference type="InterPro" id="IPR013845">
    <property type="entry name" value="Ribosomal_eS4_central_region"/>
</dbReference>
<name>A0A5N4BX55_CAMDR</name>
<dbReference type="PANTHER" id="PTHR11581:SF0">
    <property type="entry name" value="SMALL RIBOSOMAL SUBUNIT PROTEIN ES4"/>
    <property type="match status" value="1"/>
</dbReference>
<organism evidence="7 9">
    <name type="scientific">Camelus dromedarius</name>
    <name type="common">Dromedary</name>
    <name type="synonym">Arabian camel</name>
    <dbReference type="NCBI Taxonomy" id="9838"/>
    <lineage>
        <taxon>Eukaryota</taxon>
        <taxon>Metazoa</taxon>
        <taxon>Chordata</taxon>
        <taxon>Craniata</taxon>
        <taxon>Vertebrata</taxon>
        <taxon>Euteleostomi</taxon>
        <taxon>Mammalia</taxon>
        <taxon>Eutheria</taxon>
        <taxon>Laurasiatheria</taxon>
        <taxon>Artiodactyla</taxon>
        <taxon>Tylopoda</taxon>
        <taxon>Camelidae</taxon>
        <taxon>Camelus</taxon>
    </lineage>
</organism>
<reference evidence="7 9" key="2">
    <citation type="journal article" date="2019" name="Mol. Ecol. Resour.">
        <title>Improving Illumina assemblies with Hi-C and long reads: an example with the North African dromedary.</title>
        <authorList>
            <person name="Elbers J.P."/>
            <person name="Rogers M.F."/>
            <person name="Perelman P.L."/>
            <person name="Proskuryakova A.A."/>
            <person name="Serdyukova N.A."/>
            <person name="Johnson W.E."/>
            <person name="Horin P."/>
            <person name="Corander J."/>
            <person name="Murphy D."/>
            <person name="Burger P.A."/>
        </authorList>
    </citation>
    <scope>NUCLEOTIDE SEQUENCE [LARGE SCALE GENOMIC DNA]</scope>
    <source>
        <strain evidence="7">Drom800</strain>
        <tissue evidence="7">Blood</tissue>
    </source>
</reference>
<dbReference type="GO" id="GO:0003735">
    <property type="term" value="F:structural constituent of ribosome"/>
    <property type="evidence" value="ECO:0007669"/>
    <property type="project" value="InterPro"/>
</dbReference>
<dbReference type="GO" id="GO:0019843">
    <property type="term" value="F:rRNA binding"/>
    <property type="evidence" value="ECO:0007669"/>
    <property type="project" value="UniProtKB-KW"/>
</dbReference>
<evidence type="ECO:0000256" key="4">
    <source>
        <dbReference type="ARBA" id="ARBA00022980"/>
    </source>
</evidence>
<dbReference type="PANTHER" id="PTHR11581">
    <property type="entry name" value="30S/40S RIBOSOMAL PROTEIN S4"/>
    <property type="match status" value="1"/>
</dbReference>
<evidence type="ECO:0000256" key="5">
    <source>
        <dbReference type="ARBA" id="ARBA00023274"/>
    </source>
</evidence>
<comment type="similarity">
    <text evidence="1">Belongs to the eukaryotic ribosomal protein eS4 family.</text>
</comment>
<evidence type="ECO:0000313" key="7">
    <source>
        <dbReference type="EMBL" id="KAB1251187.1"/>
    </source>
</evidence>
<keyword evidence="9" id="KW-1185">Reference proteome</keyword>
<evidence type="ECO:0000313" key="9">
    <source>
        <dbReference type="Proteomes" id="UP000299084"/>
    </source>
</evidence>
<evidence type="ECO:0000256" key="2">
    <source>
        <dbReference type="ARBA" id="ARBA00022730"/>
    </source>
</evidence>
<dbReference type="AlphaFoldDB" id="A0A5N4BX55"/>
<dbReference type="GO" id="GO:0006412">
    <property type="term" value="P:translation"/>
    <property type="evidence" value="ECO:0007669"/>
    <property type="project" value="InterPro"/>
</dbReference>
<feature type="domain" description="Small ribosomal subunit protein eS4 central region" evidence="6">
    <location>
        <begin position="19"/>
        <end position="80"/>
    </location>
</feature>
<dbReference type="Gene3D" id="2.40.50.740">
    <property type="match status" value="1"/>
</dbReference>
<keyword evidence="2" id="KW-0699">rRNA-binding</keyword>
<evidence type="ECO:0000259" key="6">
    <source>
        <dbReference type="Pfam" id="PF00900"/>
    </source>
</evidence>
<dbReference type="EMBL" id="JWIN03000021">
    <property type="protein sequence ID" value="KAB1260939.1"/>
    <property type="molecule type" value="Genomic_DNA"/>
</dbReference>